<accession>A0A0D2MBL9</accession>
<feature type="region of interest" description="Disordered" evidence="8">
    <location>
        <begin position="45"/>
        <end position="94"/>
    </location>
</feature>
<dbReference type="RefSeq" id="XP_013899644.1">
    <property type="nucleotide sequence ID" value="XM_014044190.1"/>
</dbReference>
<reference evidence="10 11" key="1">
    <citation type="journal article" date="2013" name="BMC Genomics">
        <title>Reconstruction of the lipid metabolism for the microalga Monoraphidium neglectum from its genome sequence reveals characteristics suitable for biofuel production.</title>
        <authorList>
            <person name="Bogen C."/>
            <person name="Al-Dilaimi A."/>
            <person name="Albersmeier A."/>
            <person name="Wichmann J."/>
            <person name="Grundmann M."/>
            <person name="Rupp O."/>
            <person name="Lauersen K.J."/>
            <person name="Blifernez-Klassen O."/>
            <person name="Kalinowski J."/>
            <person name="Goesmann A."/>
            <person name="Mussgnug J.H."/>
            <person name="Kruse O."/>
        </authorList>
    </citation>
    <scope>NUCLEOTIDE SEQUENCE [LARGE SCALE GENOMIC DNA]</scope>
    <source>
        <strain evidence="10 11">SAG 48.87</strain>
    </source>
</reference>
<keyword evidence="11" id="KW-1185">Reference proteome</keyword>
<dbReference type="KEGG" id="mng:MNEG_7338"/>
<organism evidence="10 11">
    <name type="scientific">Monoraphidium neglectum</name>
    <dbReference type="NCBI Taxonomy" id="145388"/>
    <lineage>
        <taxon>Eukaryota</taxon>
        <taxon>Viridiplantae</taxon>
        <taxon>Chlorophyta</taxon>
        <taxon>core chlorophytes</taxon>
        <taxon>Chlorophyceae</taxon>
        <taxon>CS clade</taxon>
        <taxon>Sphaeropleales</taxon>
        <taxon>Selenastraceae</taxon>
        <taxon>Monoraphidium</taxon>
    </lineage>
</organism>
<dbReference type="InterPro" id="IPR000504">
    <property type="entry name" value="RRM_dom"/>
</dbReference>
<dbReference type="InterPro" id="IPR034143">
    <property type="entry name" value="snRNP70_RRM"/>
</dbReference>
<name>A0A0D2MBL9_9CHLO</name>
<dbReference type="OrthoDB" id="4207594at2759"/>
<evidence type="ECO:0000256" key="2">
    <source>
        <dbReference type="ARBA" id="ARBA00004642"/>
    </source>
</evidence>
<evidence type="ECO:0000259" key="9">
    <source>
        <dbReference type="PROSITE" id="PS50102"/>
    </source>
</evidence>
<dbReference type="Gene3D" id="3.30.70.330">
    <property type="match status" value="1"/>
</dbReference>
<dbReference type="PROSITE" id="PS50102">
    <property type="entry name" value="RRM"/>
    <property type="match status" value="1"/>
</dbReference>
<dbReference type="SMART" id="SM00360">
    <property type="entry name" value="RRM"/>
    <property type="match status" value="1"/>
</dbReference>
<feature type="compositionally biased region" description="Basic and acidic residues" evidence="8">
    <location>
        <begin position="76"/>
        <end position="85"/>
    </location>
</feature>
<keyword evidence="5" id="KW-0539">Nucleus</keyword>
<dbReference type="Pfam" id="PF12220">
    <property type="entry name" value="U1snRNP70_N"/>
    <property type="match status" value="1"/>
</dbReference>
<keyword evidence="6 10" id="KW-0687">Ribonucleoprotein</keyword>
<evidence type="ECO:0000313" key="11">
    <source>
        <dbReference type="Proteomes" id="UP000054498"/>
    </source>
</evidence>
<keyword evidence="4 7" id="KW-0694">RNA-binding</keyword>
<dbReference type="GO" id="GO:0071011">
    <property type="term" value="C:precatalytic spliceosome"/>
    <property type="evidence" value="ECO:0007669"/>
    <property type="project" value="TreeGrafter"/>
</dbReference>
<protein>
    <recommendedName>
        <fullName evidence="3">U1 small nuclear ribonucleoprotein 70 kDa</fullName>
    </recommendedName>
</protein>
<dbReference type="SUPFAM" id="SSF54928">
    <property type="entry name" value="RNA-binding domain, RBD"/>
    <property type="match status" value="1"/>
</dbReference>
<proteinExistence type="predicted"/>
<evidence type="ECO:0000256" key="5">
    <source>
        <dbReference type="ARBA" id="ARBA00023242"/>
    </source>
</evidence>
<dbReference type="GO" id="GO:0005685">
    <property type="term" value="C:U1 snRNP"/>
    <property type="evidence" value="ECO:0007669"/>
    <property type="project" value="TreeGrafter"/>
</dbReference>
<feature type="compositionally biased region" description="Basic and acidic residues" evidence="8">
    <location>
        <begin position="267"/>
        <end position="288"/>
    </location>
</feature>
<dbReference type="Pfam" id="PF00076">
    <property type="entry name" value="RRM_1"/>
    <property type="match status" value="1"/>
</dbReference>
<evidence type="ECO:0000313" key="10">
    <source>
        <dbReference type="EMBL" id="KIZ00625.1"/>
    </source>
</evidence>
<evidence type="ECO:0000256" key="1">
    <source>
        <dbReference type="ARBA" id="ARBA00004324"/>
    </source>
</evidence>
<dbReference type="GO" id="GO:0016607">
    <property type="term" value="C:nuclear speck"/>
    <property type="evidence" value="ECO:0007669"/>
    <property type="project" value="UniProtKB-SubCell"/>
</dbReference>
<dbReference type="PANTHER" id="PTHR13952:SF5">
    <property type="entry name" value="U1 SMALL NUCLEAR RIBONUCLEOPROTEIN 70 KDA"/>
    <property type="match status" value="1"/>
</dbReference>
<evidence type="ECO:0000256" key="6">
    <source>
        <dbReference type="ARBA" id="ARBA00023274"/>
    </source>
</evidence>
<dbReference type="GO" id="GO:0000398">
    <property type="term" value="P:mRNA splicing, via spliceosome"/>
    <property type="evidence" value="ECO:0007669"/>
    <property type="project" value="TreeGrafter"/>
</dbReference>
<evidence type="ECO:0000256" key="4">
    <source>
        <dbReference type="ARBA" id="ARBA00022884"/>
    </source>
</evidence>
<dbReference type="AlphaFoldDB" id="A0A0D2MBL9"/>
<dbReference type="GO" id="GO:0030619">
    <property type="term" value="F:U1 snRNA binding"/>
    <property type="evidence" value="ECO:0007669"/>
    <property type="project" value="InterPro"/>
</dbReference>
<dbReference type="PANTHER" id="PTHR13952">
    <property type="entry name" value="U1 SMALL NUCLEAR RIBONUCLEOPROTEIN 70 KD"/>
    <property type="match status" value="1"/>
</dbReference>
<dbReference type="InterPro" id="IPR035979">
    <property type="entry name" value="RBD_domain_sf"/>
</dbReference>
<gene>
    <name evidence="10" type="ORF">MNEG_7338</name>
</gene>
<evidence type="ECO:0000256" key="7">
    <source>
        <dbReference type="PROSITE-ProRule" id="PRU00176"/>
    </source>
</evidence>
<dbReference type="InterPro" id="IPR022023">
    <property type="entry name" value="U1snRNP70_N"/>
</dbReference>
<comment type="subcellular location">
    <subcellularLocation>
        <location evidence="1">Nucleus speckle</location>
    </subcellularLocation>
    <subcellularLocation>
        <location evidence="2">Nucleus</location>
        <location evidence="2">Nucleoplasm</location>
    </subcellularLocation>
</comment>
<dbReference type="InterPro" id="IPR012677">
    <property type="entry name" value="Nucleotide-bd_a/b_plait_sf"/>
</dbReference>
<feature type="region of interest" description="Disordered" evidence="8">
    <location>
        <begin position="237"/>
        <end position="288"/>
    </location>
</feature>
<dbReference type="GO" id="GO:0071004">
    <property type="term" value="C:U2-type prespliceosome"/>
    <property type="evidence" value="ECO:0007669"/>
    <property type="project" value="TreeGrafter"/>
</dbReference>
<feature type="region of interest" description="Disordered" evidence="8">
    <location>
        <begin position="1"/>
        <end position="26"/>
    </location>
</feature>
<dbReference type="STRING" id="145388.A0A0D2MBL9"/>
<dbReference type="GeneID" id="25740214"/>
<dbReference type="InterPro" id="IPR051183">
    <property type="entry name" value="U1_U11-U12_snRNP_70-35kDa"/>
</dbReference>
<dbReference type="EMBL" id="KK101507">
    <property type="protein sequence ID" value="KIZ00625.1"/>
    <property type="molecule type" value="Genomic_DNA"/>
</dbReference>
<dbReference type="Proteomes" id="UP000054498">
    <property type="component" value="Unassembled WGS sequence"/>
</dbReference>
<evidence type="ECO:0000256" key="8">
    <source>
        <dbReference type="SAM" id="MobiDB-lite"/>
    </source>
</evidence>
<evidence type="ECO:0000256" key="3">
    <source>
        <dbReference type="ARBA" id="ARBA00016996"/>
    </source>
</evidence>
<dbReference type="FunFam" id="3.30.70.330:FF:001585">
    <property type="entry name" value="U1 small nuclear ribonucleoprotein 70 kDa"/>
    <property type="match status" value="1"/>
</dbReference>
<dbReference type="GO" id="GO:0003729">
    <property type="term" value="F:mRNA binding"/>
    <property type="evidence" value="ECO:0007669"/>
    <property type="project" value="TreeGrafter"/>
</dbReference>
<sequence>MDSWRKPSRSVITKTLKESVKTGHPTGLPEKILRLFVANPPLPFLEPIPKRPPKQPYSGVGQYLDEFAAPGDPEYEPPRPEDRPPSPRKYRNPELVVQARVDAETKLEKDERLVAWKLQQNAKLLEERVARFDPNKDPLVEGDPFKTLFISRLSYEVTERRLRGEFERFGPIKHVRLVQAKDKDKPRGYAFITYESKSDMKEAYKSMDGVKIEGRRILVDVERGRTVEGWRPMRLAGGLGGDSRLPKQSKKKALAAALAAGVAPPPVDREPPRRDDYKRRRDDEERRY</sequence>
<dbReference type="CDD" id="cd12236">
    <property type="entry name" value="RRM_snRNP70"/>
    <property type="match status" value="1"/>
</dbReference>
<feature type="domain" description="RRM" evidence="9">
    <location>
        <begin position="146"/>
        <end position="224"/>
    </location>
</feature>